<dbReference type="GO" id="GO:0005634">
    <property type="term" value="C:nucleus"/>
    <property type="evidence" value="ECO:0007669"/>
    <property type="project" value="TreeGrafter"/>
</dbReference>
<evidence type="ECO:0000256" key="3">
    <source>
        <dbReference type="ARBA" id="ARBA00012239"/>
    </source>
</evidence>
<keyword evidence="7" id="KW-0408">Iron</keyword>
<feature type="domain" description="Aminotransferase class V" evidence="12">
    <location>
        <begin position="90"/>
        <end position="464"/>
    </location>
</feature>
<dbReference type="FunFam" id="3.90.1150.10:FF:000002">
    <property type="entry name" value="Cysteine desulfurase IscS"/>
    <property type="match status" value="1"/>
</dbReference>
<dbReference type="InterPro" id="IPR020578">
    <property type="entry name" value="Aminotrans_V_PyrdxlP_BS"/>
</dbReference>
<dbReference type="FunCoup" id="A0A316VE47">
    <property type="interactions" value="513"/>
</dbReference>
<dbReference type="InParanoid" id="A0A316VE47"/>
<evidence type="ECO:0000256" key="6">
    <source>
        <dbReference type="ARBA" id="ARBA00022898"/>
    </source>
</evidence>
<dbReference type="InterPro" id="IPR015422">
    <property type="entry name" value="PyrdxlP-dep_Trfase_small"/>
</dbReference>
<dbReference type="GO" id="GO:0034227">
    <property type="term" value="P:tRNA thio-modification"/>
    <property type="evidence" value="ECO:0007669"/>
    <property type="project" value="UniProtKB-ARBA"/>
</dbReference>
<dbReference type="GO" id="GO:0044571">
    <property type="term" value="P:[2Fe-2S] cluster assembly"/>
    <property type="evidence" value="ECO:0007669"/>
    <property type="project" value="InterPro"/>
</dbReference>
<dbReference type="GO" id="GO:0030170">
    <property type="term" value="F:pyridoxal phosphate binding"/>
    <property type="evidence" value="ECO:0007669"/>
    <property type="project" value="InterPro"/>
</dbReference>
<dbReference type="EMBL" id="KZ819603">
    <property type="protein sequence ID" value="PWN35780.1"/>
    <property type="molecule type" value="Genomic_DNA"/>
</dbReference>
<dbReference type="InterPro" id="IPR010240">
    <property type="entry name" value="Cys_deSase_IscS"/>
</dbReference>
<dbReference type="HAMAP" id="MF_00331">
    <property type="entry name" value="Cys_desulf_IscS"/>
    <property type="match status" value="1"/>
</dbReference>
<dbReference type="InterPro" id="IPR015424">
    <property type="entry name" value="PyrdxlP-dep_Trfase"/>
</dbReference>
<dbReference type="OrthoDB" id="10250117at2759"/>
<dbReference type="GO" id="GO:1990221">
    <property type="term" value="C:L-cysteine desulfurase complex"/>
    <property type="evidence" value="ECO:0007669"/>
    <property type="project" value="UniProtKB-ARBA"/>
</dbReference>
<evidence type="ECO:0000256" key="7">
    <source>
        <dbReference type="ARBA" id="ARBA00023004"/>
    </source>
</evidence>
<evidence type="ECO:0000256" key="5">
    <source>
        <dbReference type="ARBA" id="ARBA00022723"/>
    </source>
</evidence>
<gene>
    <name evidence="13" type="ORF">FA14DRAFT_160791</name>
</gene>
<evidence type="ECO:0000256" key="4">
    <source>
        <dbReference type="ARBA" id="ARBA00022679"/>
    </source>
</evidence>
<dbReference type="InterPro" id="IPR015421">
    <property type="entry name" value="PyrdxlP-dep_Trfase_major"/>
</dbReference>
<dbReference type="PROSITE" id="PS00595">
    <property type="entry name" value="AA_TRANSFER_CLASS_5"/>
    <property type="match status" value="1"/>
</dbReference>
<reference evidence="13 14" key="1">
    <citation type="journal article" date="2018" name="Mol. Biol. Evol.">
        <title>Broad Genomic Sampling Reveals a Smut Pathogenic Ancestry of the Fungal Clade Ustilaginomycotina.</title>
        <authorList>
            <person name="Kijpornyongpan T."/>
            <person name="Mondo S.J."/>
            <person name="Barry K."/>
            <person name="Sandor L."/>
            <person name="Lee J."/>
            <person name="Lipzen A."/>
            <person name="Pangilinan J."/>
            <person name="LaButti K."/>
            <person name="Hainaut M."/>
            <person name="Henrissat B."/>
            <person name="Grigoriev I.V."/>
            <person name="Spatafora J.W."/>
            <person name="Aime M.C."/>
        </authorList>
    </citation>
    <scope>NUCLEOTIDE SEQUENCE [LARGE SCALE GENOMIC DNA]</scope>
    <source>
        <strain evidence="13 14">MCA 3882</strain>
    </source>
</reference>
<dbReference type="GO" id="GO:0046872">
    <property type="term" value="F:metal ion binding"/>
    <property type="evidence" value="ECO:0007669"/>
    <property type="project" value="UniProtKB-KW"/>
</dbReference>
<dbReference type="GeneID" id="37020608"/>
<comment type="similarity">
    <text evidence="2">Belongs to the class-V pyridoxal-phosphate-dependent aminotransferase family. NifS/IscS subfamily.</text>
</comment>
<keyword evidence="4" id="KW-0808">Transferase</keyword>
<evidence type="ECO:0000259" key="12">
    <source>
        <dbReference type="Pfam" id="PF00266"/>
    </source>
</evidence>
<keyword evidence="8" id="KW-0411">Iron-sulfur</keyword>
<proteinExistence type="inferred from homology"/>
<dbReference type="Gene3D" id="3.40.640.10">
    <property type="entry name" value="Type I PLP-dependent aspartate aminotransferase-like (Major domain)"/>
    <property type="match status" value="1"/>
</dbReference>
<keyword evidence="14" id="KW-1185">Reference proteome</keyword>
<comment type="cofactor">
    <cofactor evidence="1 11">
        <name>pyridoxal 5'-phosphate</name>
        <dbReference type="ChEBI" id="CHEBI:597326"/>
    </cofactor>
</comment>
<dbReference type="FunFam" id="3.40.640.10:FF:000003">
    <property type="entry name" value="Cysteine desulfurase IscS"/>
    <property type="match status" value="1"/>
</dbReference>
<dbReference type="STRING" id="1280837.A0A316VE47"/>
<name>A0A316VE47_9BASI</name>
<evidence type="ECO:0000313" key="13">
    <source>
        <dbReference type="EMBL" id="PWN35780.1"/>
    </source>
</evidence>
<dbReference type="RefSeq" id="XP_025356082.1">
    <property type="nucleotide sequence ID" value="XM_025498827.1"/>
</dbReference>
<evidence type="ECO:0000256" key="8">
    <source>
        <dbReference type="ARBA" id="ARBA00023014"/>
    </source>
</evidence>
<evidence type="ECO:0000256" key="2">
    <source>
        <dbReference type="ARBA" id="ARBA00006490"/>
    </source>
</evidence>
<dbReference type="GO" id="GO:0005739">
    <property type="term" value="C:mitochondrion"/>
    <property type="evidence" value="ECO:0007669"/>
    <property type="project" value="TreeGrafter"/>
</dbReference>
<dbReference type="GO" id="GO:0051536">
    <property type="term" value="F:iron-sulfur cluster binding"/>
    <property type="evidence" value="ECO:0007669"/>
    <property type="project" value="UniProtKB-KW"/>
</dbReference>
<keyword evidence="6" id="KW-0663">Pyridoxal phosphate</keyword>
<keyword evidence="5" id="KW-0479">Metal-binding</keyword>
<dbReference type="InterPro" id="IPR000192">
    <property type="entry name" value="Aminotrans_V_dom"/>
</dbReference>
<dbReference type="SUPFAM" id="SSF53383">
    <property type="entry name" value="PLP-dependent transferases"/>
    <property type="match status" value="1"/>
</dbReference>
<dbReference type="PANTHER" id="PTHR11601:SF34">
    <property type="entry name" value="CYSTEINE DESULFURASE"/>
    <property type="match status" value="1"/>
</dbReference>
<dbReference type="PANTHER" id="PTHR11601">
    <property type="entry name" value="CYSTEINE DESULFURYLASE FAMILY MEMBER"/>
    <property type="match status" value="1"/>
</dbReference>
<evidence type="ECO:0000256" key="10">
    <source>
        <dbReference type="ARBA" id="ARBA00050776"/>
    </source>
</evidence>
<dbReference type="Proteomes" id="UP000245771">
    <property type="component" value="Unassembled WGS sequence"/>
</dbReference>
<comment type="catalytic activity">
    <reaction evidence="10">
        <text>(sulfur carrier)-H + L-cysteine = (sulfur carrier)-SH + L-alanine</text>
        <dbReference type="Rhea" id="RHEA:43892"/>
        <dbReference type="Rhea" id="RHEA-COMP:14737"/>
        <dbReference type="Rhea" id="RHEA-COMP:14739"/>
        <dbReference type="ChEBI" id="CHEBI:29917"/>
        <dbReference type="ChEBI" id="CHEBI:35235"/>
        <dbReference type="ChEBI" id="CHEBI:57972"/>
        <dbReference type="ChEBI" id="CHEBI:64428"/>
        <dbReference type="EC" id="2.8.1.7"/>
    </reaction>
</comment>
<evidence type="ECO:0000313" key="14">
    <source>
        <dbReference type="Proteomes" id="UP000245771"/>
    </source>
</evidence>
<accession>A0A316VE47</accession>
<evidence type="ECO:0000256" key="11">
    <source>
        <dbReference type="RuleBase" id="RU004504"/>
    </source>
</evidence>
<organism evidence="13 14">
    <name type="scientific">Meira miltonrushii</name>
    <dbReference type="NCBI Taxonomy" id="1280837"/>
    <lineage>
        <taxon>Eukaryota</taxon>
        <taxon>Fungi</taxon>
        <taxon>Dikarya</taxon>
        <taxon>Basidiomycota</taxon>
        <taxon>Ustilaginomycotina</taxon>
        <taxon>Exobasidiomycetes</taxon>
        <taxon>Exobasidiales</taxon>
        <taxon>Brachybasidiaceae</taxon>
        <taxon>Meira</taxon>
    </lineage>
</organism>
<comment type="function">
    <text evidence="9">Catalyzes the removal of elemental sulfur from cysteine to produce alanine. It supplies the inorganic sulfur for iron-sulfur (Fe-S) clusters. Plays a role in both tRNA-processing and mitochondrial metabolism. Involved in the 2-thio-modification of both 5-carboxymethylaminomethyl-2-thiouridine in mitochondrial tRNAs and 5-methoxycarbonylmethyl-2-thiouridine (mcm5s2U) in cytoplasmic tRNAs.</text>
</comment>
<sequence length="498" mass="54362">MGRIALRAGRSNIGNPSKMVMQNSKIVAINSVNQQRNYASPSQVNQMATPVDVKPEARAGRGSMQKVGGKDAVADILESVPRGSTANRPIYLDAQSTTPVDPRVLDAMMPFFTNQYGNPHSRTHAYGWESEAAVEEAREHVAKLIGADAKEIIFTSGATESNNMSLKGVARFYKQKKKHIITTQTEHKCVLDSARKLQDEGFEVTYLPVQTNGLIRMEDLEAALRPDTSVVSIMAVNNEIGVVQPIAEIGHLLKTKGAQLAKEGGLSGKPLFHTDGAQAAGKIELDVDKMGIDLMSLSSHKIYGPKGIGACYVRRRPRVRMDPIISGGGQERGLRSGTLAPPLVVGFGEAARLAYQEREYDYQHVSALAQRLRDRILAEIECVLVNGDPTGYPGCTNLSFQYVEGESLLMALKDICLSSGSACTSASLEPSYVLRALGLDDENAHSSLRFGIGRFTTEEEIDYVSEKIIKVVTRLRELSPLWEMVQDGIDLKTIEWSG</sequence>
<dbReference type="Gene3D" id="3.90.1150.10">
    <property type="entry name" value="Aspartate Aminotransferase, domain 1"/>
    <property type="match status" value="1"/>
</dbReference>
<dbReference type="GO" id="GO:0031071">
    <property type="term" value="F:cysteine desulfurase activity"/>
    <property type="evidence" value="ECO:0007669"/>
    <property type="project" value="UniProtKB-EC"/>
</dbReference>
<protein>
    <recommendedName>
        <fullName evidence="3">cysteine desulfurase</fullName>
        <ecNumber evidence="3">2.8.1.7</ecNumber>
    </recommendedName>
</protein>
<dbReference type="EC" id="2.8.1.7" evidence="3"/>
<dbReference type="AlphaFoldDB" id="A0A316VE47"/>
<evidence type="ECO:0000256" key="1">
    <source>
        <dbReference type="ARBA" id="ARBA00001933"/>
    </source>
</evidence>
<dbReference type="Pfam" id="PF00266">
    <property type="entry name" value="Aminotran_5"/>
    <property type="match status" value="1"/>
</dbReference>
<evidence type="ECO:0000256" key="9">
    <source>
        <dbReference type="ARBA" id="ARBA00045623"/>
    </source>
</evidence>
<dbReference type="NCBIfam" id="NF010611">
    <property type="entry name" value="PRK14012.1"/>
    <property type="match status" value="1"/>
</dbReference>
<dbReference type="GO" id="GO:0002098">
    <property type="term" value="P:tRNA wobble uridine modification"/>
    <property type="evidence" value="ECO:0007669"/>
    <property type="project" value="UniProtKB-ARBA"/>
</dbReference>